<proteinExistence type="predicted"/>
<evidence type="ECO:0000313" key="1">
    <source>
        <dbReference type="EMBL" id="KAJ2985122.1"/>
    </source>
</evidence>
<dbReference type="EMBL" id="JANSHE010003653">
    <property type="protein sequence ID" value="KAJ2985122.1"/>
    <property type="molecule type" value="Genomic_DNA"/>
</dbReference>
<comment type="caution">
    <text evidence="1">The sequence shown here is derived from an EMBL/GenBank/DDBJ whole genome shotgun (WGS) entry which is preliminary data.</text>
</comment>
<name>A0ACC1P1Y2_9APHY</name>
<accession>A0ACC1P1Y2</accession>
<evidence type="ECO:0000313" key="2">
    <source>
        <dbReference type="Proteomes" id="UP001144978"/>
    </source>
</evidence>
<reference evidence="1" key="1">
    <citation type="submission" date="2022-08" db="EMBL/GenBank/DDBJ databases">
        <title>Genome Sequence of Pycnoporus sanguineus.</title>
        <authorList>
            <person name="Buettner E."/>
        </authorList>
    </citation>
    <scope>NUCLEOTIDE SEQUENCE</scope>
    <source>
        <strain evidence="1">CG-C14</strain>
    </source>
</reference>
<keyword evidence="2" id="KW-1185">Reference proteome</keyword>
<organism evidence="1 2">
    <name type="scientific">Trametes sanguinea</name>
    <dbReference type="NCBI Taxonomy" id="158606"/>
    <lineage>
        <taxon>Eukaryota</taxon>
        <taxon>Fungi</taxon>
        <taxon>Dikarya</taxon>
        <taxon>Basidiomycota</taxon>
        <taxon>Agaricomycotina</taxon>
        <taxon>Agaricomycetes</taxon>
        <taxon>Polyporales</taxon>
        <taxon>Polyporaceae</taxon>
        <taxon>Trametes</taxon>
    </lineage>
</organism>
<protein>
    <submittedName>
        <fullName evidence="1">Uncharacterized protein</fullName>
    </submittedName>
</protein>
<gene>
    <name evidence="1" type="ORF">NUW54_g10257</name>
</gene>
<dbReference type="Proteomes" id="UP001144978">
    <property type="component" value="Unassembled WGS sequence"/>
</dbReference>
<sequence>MAVNLLSDWHLPKTREHGTEPDGLQSFRSGTWQFLSVARQWLPWKPHVLAYDLESILHILNWVALIFMKHRMSSDPAMLLHHIHTHFDSSINGKEYEKHAFVVLLRELSDLCMRQYADLDPEDFEDDSSGWMEGI</sequence>